<name>A0A0D1ED75_9RHOB</name>
<sequence>MELSEERHGDILLIKIHEDRIDAAAAVTFKDGVRSLIANHPGRVVLDLSQVEFLDSSGLGSLVAVMKMLGGRKLEVAGSRDIVLRVLSLTKMDRVFVLHPDRDAALKGLDAA</sequence>
<dbReference type="PANTHER" id="PTHR33495">
    <property type="entry name" value="ANTI-SIGMA FACTOR ANTAGONIST TM_1081-RELATED-RELATED"/>
    <property type="match status" value="1"/>
</dbReference>
<dbReference type="InterPro" id="IPR003658">
    <property type="entry name" value="Anti-sigma_ant"/>
</dbReference>
<organism evidence="4 5">
    <name type="scientific">Jannaschia aquimarina</name>
    <dbReference type="NCBI Taxonomy" id="935700"/>
    <lineage>
        <taxon>Bacteria</taxon>
        <taxon>Pseudomonadati</taxon>
        <taxon>Pseudomonadota</taxon>
        <taxon>Alphaproteobacteria</taxon>
        <taxon>Rhodobacterales</taxon>
        <taxon>Roseobacteraceae</taxon>
        <taxon>Jannaschia</taxon>
    </lineage>
</organism>
<dbReference type="EMBL" id="JYFE01000046">
    <property type="protein sequence ID" value="KIT15669.1"/>
    <property type="molecule type" value="Genomic_DNA"/>
</dbReference>
<comment type="caution">
    <text evidence="4">The sequence shown here is derived from an EMBL/GenBank/DDBJ whole genome shotgun (WGS) entry which is preliminary data.</text>
</comment>
<dbReference type="GO" id="GO:0043856">
    <property type="term" value="F:anti-sigma factor antagonist activity"/>
    <property type="evidence" value="ECO:0007669"/>
    <property type="project" value="InterPro"/>
</dbReference>
<evidence type="ECO:0000256" key="1">
    <source>
        <dbReference type="ARBA" id="ARBA00009013"/>
    </source>
</evidence>
<dbReference type="Pfam" id="PF01740">
    <property type="entry name" value="STAS"/>
    <property type="match status" value="1"/>
</dbReference>
<evidence type="ECO:0000313" key="5">
    <source>
        <dbReference type="Proteomes" id="UP000032232"/>
    </source>
</evidence>
<dbReference type="OrthoDB" id="9796076at2"/>
<protein>
    <recommendedName>
        <fullName evidence="2">Anti-sigma factor antagonist</fullName>
    </recommendedName>
</protein>
<dbReference type="Gene3D" id="3.30.750.24">
    <property type="entry name" value="STAS domain"/>
    <property type="match status" value="1"/>
</dbReference>
<dbReference type="InterPro" id="IPR002645">
    <property type="entry name" value="STAS_dom"/>
</dbReference>
<evidence type="ECO:0000256" key="2">
    <source>
        <dbReference type="RuleBase" id="RU003749"/>
    </source>
</evidence>
<dbReference type="PANTHER" id="PTHR33495:SF2">
    <property type="entry name" value="ANTI-SIGMA FACTOR ANTAGONIST TM_1081-RELATED"/>
    <property type="match status" value="1"/>
</dbReference>
<dbReference type="AlphaFoldDB" id="A0A0D1ED75"/>
<evidence type="ECO:0000313" key="4">
    <source>
        <dbReference type="EMBL" id="KIT15669.1"/>
    </source>
</evidence>
<dbReference type="STRING" id="935700.jaqu_25460"/>
<keyword evidence="5" id="KW-1185">Reference proteome</keyword>
<accession>A0A0D1ED75</accession>
<dbReference type="PATRIC" id="fig|935700.4.peg.2625"/>
<dbReference type="NCBIfam" id="TIGR00377">
    <property type="entry name" value="ant_ant_sig"/>
    <property type="match status" value="1"/>
</dbReference>
<dbReference type="SUPFAM" id="SSF52091">
    <property type="entry name" value="SpoIIaa-like"/>
    <property type="match status" value="1"/>
</dbReference>
<dbReference type="PROSITE" id="PS50801">
    <property type="entry name" value="STAS"/>
    <property type="match status" value="1"/>
</dbReference>
<feature type="domain" description="STAS" evidence="3">
    <location>
        <begin position="21"/>
        <end position="109"/>
    </location>
</feature>
<dbReference type="Proteomes" id="UP000032232">
    <property type="component" value="Unassembled WGS sequence"/>
</dbReference>
<dbReference type="RefSeq" id="WP_043919347.1">
    <property type="nucleotide sequence ID" value="NZ_FZPF01000014.1"/>
</dbReference>
<evidence type="ECO:0000259" key="3">
    <source>
        <dbReference type="PROSITE" id="PS50801"/>
    </source>
</evidence>
<dbReference type="CDD" id="cd07043">
    <property type="entry name" value="STAS_anti-anti-sigma_factors"/>
    <property type="match status" value="1"/>
</dbReference>
<proteinExistence type="inferred from homology"/>
<comment type="similarity">
    <text evidence="1 2">Belongs to the anti-sigma-factor antagonist family.</text>
</comment>
<gene>
    <name evidence="4" type="ORF">jaqu_25460</name>
</gene>
<reference evidence="4 5" key="1">
    <citation type="submission" date="2015-02" db="EMBL/GenBank/DDBJ databases">
        <title>Genome Sequence of Jannaschia aquimarina DSM28248, a member of the Roseobacter clade.</title>
        <authorList>
            <person name="Voget S."/>
            <person name="Daniel R."/>
        </authorList>
    </citation>
    <scope>NUCLEOTIDE SEQUENCE [LARGE SCALE GENOMIC DNA]</scope>
    <source>
        <strain evidence="4 5">GSW-M26</strain>
    </source>
</reference>
<dbReference type="InterPro" id="IPR036513">
    <property type="entry name" value="STAS_dom_sf"/>
</dbReference>